<dbReference type="PROSITE" id="PS51128">
    <property type="entry name" value="ZF_DKSA_2"/>
    <property type="match status" value="1"/>
</dbReference>
<evidence type="ECO:0000313" key="3">
    <source>
        <dbReference type="EMBL" id="SCG16199.1"/>
    </source>
</evidence>
<sequence length="178" mass="19032">MYVVNRQAELGVLRIVLEEQYERHSTQLALLARQARRTCSDGVDVEAASALTAATRRALGDIARALHYLEQGHYGTCEECDRDIPIEELAHRPATRYCAPCQPGSHRRSAPLAALRSDVRSLRASRATSGAPGSAQRVEGAKLHGLPAAGDLLGEQFAGERAEGDAPHAVAAGGEDAR</sequence>
<keyword evidence="4" id="KW-1185">Reference proteome</keyword>
<feature type="region of interest" description="Disordered" evidence="2">
    <location>
        <begin position="154"/>
        <end position="178"/>
    </location>
</feature>
<protein>
    <submittedName>
        <fullName evidence="3">Uncharacterized protein</fullName>
    </submittedName>
</protein>
<name>A0A1C5G8I8_MICEH</name>
<organism evidence="3 4">
    <name type="scientific">Micromonospora echinofusca</name>
    <dbReference type="NCBI Taxonomy" id="47858"/>
    <lineage>
        <taxon>Bacteria</taxon>
        <taxon>Bacillati</taxon>
        <taxon>Actinomycetota</taxon>
        <taxon>Actinomycetes</taxon>
        <taxon>Micromonosporales</taxon>
        <taxon>Micromonosporaceae</taxon>
        <taxon>Micromonospora</taxon>
    </lineage>
</organism>
<dbReference type="AlphaFoldDB" id="A0A1C5G8I8"/>
<proteinExistence type="predicted"/>
<feature type="zinc finger region" description="dksA C4-type" evidence="1">
    <location>
        <begin position="77"/>
        <end position="101"/>
    </location>
</feature>
<evidence type="ECO:0000256" key="2">
    <source>
        <dbReference type="SAM" id="MobiDB-lite"/>
    </source>
</evidence>
<accession>A0A1C5G8I8</accession>
<dbReference type="PANTHER" id="PTHR33823">
    <property type="entry name" value="RNA POLYMERASE-BINDING TRANSCRIPTION FACTOR DKSA-RELATED"/>
    <property type="match status" value="1"/>
</dbReference>
<dbReference type="Proteomes" id="UP000198251">
    <property type="component" value="Chromosome I"/>
</dbReference>
<dbReference type="SUPFAM" id="SSF57716">
    <property type="entry name" value="Glucocorticoid receptor-like (DNA-binding domain)"/>
    <property type="match status" value="1"/>
</dbReference>
<reference evidence="3 4" key="1">
    <citation type="submission" date="2016-06" db="EMBL/GenBank/DDBJ databases">
        <authorList>
            <person name="Kjaerup R.B."/>
            <person name="Dalgaard T.S."/>
            <person name="Juul-Madsen H.R."/>
        </authorList>
    </citation>
    <scope>NUCLEOTIDE SEQUENCE [LARGE SCALE GENOMIC DNA]</scope>
    <source>
        <strain evidence="3 4">DSM 43913</strain>
    </source>
</reference>
<dbReference type="Gene3D" id="1.20.120.910">
    <property type="entry name" value="DksA, coiled-coil domain"/>
    <property type="match status" value="1"/>
</dbReference>
<dbReference type="EMBL" id="LT607733">
    <property type="protein sequence ID" value="SCG16199.1"/>
    <property type="molecule type" value="Genomic_DNA"/>
</dbReference>
<dbReference type="PANTHER" id="PTHR33823:SF4">
    <property type="entry name" value="GENERAL STRESS PROTEIN 16O"/>
    <property type="match status" value="1"/>
</dbReference>
<gene>
    <name evidence="3" type="ORF">GA0070610_2457</name>
</gene>
<evidence type="ECO:0000256" key="1">
    <source>
        <dbReference type="PROSITE-ProRule" id="PRU00510"/>
    </source>
</evidence>
<feature type="region of interest" description="Disordered" evidence="2">
    <location>
        <begin position="123"/>
        <end position="142"/>
    </location>
</feature>
<evidence type="ECO:0000313" key="4">
    <source>
        <dbReference type="Proteomes" id="UP000198251"/>
    </source>
</evidence>